<dbReference type="PANTHER" id="PTHR30404">
    <property type="entry name" value="N-ACETYLMURAMOYL-L-ALANINE AMIDASE"/>
    <property type="match status" value="1"/>
</dbReference>
<dbReference type="SMART" id="SM00646">
    <property type="entry name" value="Ami_3"/>
    <property type="match status" value="1"/>
</dbReference>
<evidence type="ECO:0000256" key="1">
    <source>
        <dbReference type="ARBA" id="ARBA00022801"/>
    </source>
</evidence>
<dbReference type="InterPro" id="IPR050695">
    <property type="entry name" value="N-acetylmuramoyl_amidase_3"/>
</dbReference>
<dbReference type="Gene3D" id="3.40.630.40">
    <property type="entry name" value="Zn-dependent exopeptidases"/>
    <property type="match status" value="1"/>
</dbReference>
<evidence type="ECO:0000313" key="5">
    <source>
        <dbReference type="Proteomes" id="UP000287872"/>
    </source>
</evidence>
<dbReference type="PANTHER" id="PTHR30404:SF0">
    <property type="entry name" value="N-ACETYLMURAMOYL-L-ALANINE AMIDASE AMIC"/>
    <property type="match status" value="1"/>
</dbReference>
<dbReference type="SUPFAM" id="SSF53187">
    <property type="entry name" value="Zn-dependent exopeptidases"/>
    <property type="match status" value="1"/>
</dbReference>
<name>A0A401UP04_9CLOT</name>
<keyword evidence="2" id="KW-0472">Membrane</keyword>
<keyword evidence="5" id="KW-1185">Reference proteome</keyword>
<dbReference type="NCBIfam" id="TIGR02883">
    <property type="entry name" value="spore_cwlD"/>
    <property type="match status" value="1"/>
</dbReference>
<evidence type="ECO:0000313" key="4">
    <source>
        <dbReference type="EMBL" id="GCD11269.1"/>
    </source>
</evidence>
<keyword evidence="1" id="KW-0378">Hydrolase</keyword>
<dbReference type="GO" id="GO:0009253">
    <property type="term" value="P:peptidoglycan catabolic process"/>
    <property type="evidence" value="ECO:0007669"/>
    <property type="project" value="InterPro"/>
</dbReference>
<keyword evidence="2" id="KW-1133">Transmembrane helix</keyword>
<evidence type="ECO:0000256" key="2">
    <source>
        <dbReference type="SAM" id="Phobius"/>
    </source>
</evidence>
<dbReference type="InterPro" id="IPR014234">
    <property type="entry name" value="Spore_CwlD"/>
</dbReference>
<accession>A0A401UP04</accession>
<organism evidence="4 5">
    <name type="scientific">Clostridium tagluense</name>
    <dbReference type="NCBI Taxonomy" id="360422"/>
    <lineage>
        <taxon>Bacteria</taxon>
        <taxon>Bacillati</taxon>
        <taxon>Bacillota</taxon>
        <taxon>Clostridia</taxon>
        <taxon>Eubacteriales</taxon>
        <taxon>Clostridiaceae</taxon>
        <taxon>Clostridium</taxon>
    </lineage>
</organism>
<dbReference type="GO" id="GO:0030288">
    <property type="term" value="C:outer membrane-bounded periplasmic space"/>
    <property type="evidence" value="ECO:0007669"/>
    <property type="project" value="TreeGrafter"/>
</dbReference>
<gene>
    <name evidence="4" type="primary">cwlD</name>
    <name evidence="4" type="ORF">Ctaglu_28920</name>
</gene>
<dbReference type="AlphaFoldDB" id="A0A401UP04"/>
<keyword evidence="2" id="KW-0812">Transmembrane</keyword>
<comment type="caution">
    <text evidence="4">The sequence shown here is derived from an EMBL/GenBank/DDBJ whole genome shotgun (WGS) entry which is preliminary data.</text>
</comment>
<sequence length="240" mass="27324">MKYRNNKSISIVIVIVVAMVSFMVVNLSFVKQTMNNEKLQVGGKKILIDAGHGGMDGGTSSKNGTLEKNINLSIAIKLKEKLQKLGYQVVMTREEDTGLYSRSGTIRESYTEDLKKRCNLKKSSNCDMLISIHLNYFTESKYYGAQVWYSNYKESSILAAVTQKNLRIDLDPSNKRVQKPAKNAYRILRENDTMPSVIVECGFLSNYEEEQKLKSDEYQQKIAESISKSIGEFYNSTYKE</sequence>
<dbReference type="EMBL" id="BHYK01000016">
    <property type="protein sequence ID" value="GCD11269.1"/>
    <property type="molecule type" value="Genomic_DNA"/>
</dbReference>
<protein>
    <submittedName>
        <fullName evidence="4">N-acetylmuramoyl-L-alanine amidase CwlD</fullName>
    </submittedName>
</protein>
<reference evidence="4 5" key="1">
    <citation type="submission" date="2018-11" db="EMBL/GenBank/DDBJ databases">
        <title>Genome sequencing and assembly of Clostridium tagluense strain A121.</title>
        <authorList>
            <person name="Murakami T."/>
            <person name="Segawa T."/>
            <person name="Shcherbakova V.A."/>
            <person name="Mori H."/>
            <person name="Yoshimura Y."/>
        </authorList>
    </citation>
    <scope>NUCLEOTIDE SEQUENCE [LARGE SCALE GENOMIC DNA]</scope>
    <source>
        <strain evidence="4 5">A121</strain>
    </source>
</reference>
<feature type="domain" description="MurNAc-LAA" evidence="3">
    <location>
        <begin position="118"/>
        <end position="231"/>
    </location>
</feature>
<dbReference type="InterPro" id="IPR002508">
    <property type="entry name" value="MurNAc-LAA_cat"/>
</dbReference>
<dbReference type="Pfam" id="PF01520">
    <property type="entry name" value="Amidase_3"/>
    <property type="match status" value="1"/>
</dbReference>
<proteinExistence type="predicted"/>
<evidence type="ECO:0000259" key="3">
    <source>
        <dbReference type="SMART" id="SM00646"/>
    </source>
</evidence>
<dbReference type="Proteomes" id="UP000287872">
    <property type="component" value="Unassembled WGS sequence"/>
</dbReference>
<feature type="transmembrane region" description="Helical" evidence="2">
    <location>
        <begin position="9"/>
        <end position="30"/>
    </location>
</feature>
<dbReference type="CDD" id="cd02696">
    <property type="entry name" value="MurNAc-LAA"/>
    <property type="match status" value="1"/>
</dbReference>
<dbReference type="GO" id="GO:0008745">
    <property type="term" value="F:N-acetylmuramoyl-L-alanine amidase activity"/>
    <property type="evidence" value="ECO:0007669"/>
    <property type="project" value="InterPro"/>
</dbReference>